<sequence>MRNLLIVEDETLIRLGMKVMLDWTELGVKLIGEAANGQEAMEWVESCHIDIIITDIRMPIMDGIQLIRLCKERYPNIGFIILSSYDDFQYAKEAIQLGVSDYILKPTMSIAEIKASIDKIMKSIPVGDSIQLSDNHGISQMQQELLKEHVIDNALMQDTWDLREEEESLFGFPFWVDTTRAAVIALKETNTLTIINNSSSVKTLFTLAKDHKGTDKMEVVAFRGGLILIFMQQGYSEDTSFSVLREELAWNIKQSLGMELYWDEQQNLKNWKQTRRAINEMILNLKLVHNDGISEMVQKSLEFMATHFQDAIGLKQVADLVGVTPSYFSRLFKQNTGESFIRHMSNLRFDLAKELLLNGNKTAAAVGKAVGYPNPRYFTKWFKVMTGMTPSEYRRLKE</sequence>
<evidence type="ECO:0000256" key="5">
    <source>
        <dbReference type="ARBA" id="ARBA00023015"/>
    </source>
</evidence>
<evidence type="ECO:0000256" key="2">
    <source>
        <dbReference type="ARBA" id="ARBA00022490"/>
    </source>
</evidence>
<accession>A0A6B8RHV9</accession>
<keyword evidence="5" id="KW-0805">Transcription regulation</keyword>
<evidence type="ECO:0000256" key="7">
    <source>
        <dbReference type="ARBA" id="ARBA00023163"/>
    </source>
</evidence>
<reference evidence="12" key="1">
    <citation type="submission" date="2018-11" db="EMBL/GenBank/DDBJ databases">
        <title>Complete genome sequence of Paenibacillus sp. ML311-T8.</title>
        <authorList>
            <person name="Nam Y.-D."/>
            <person name="Kang J."/>
            <person name="Chung W.-H."/>
            <person name="Park Y.S."/>
        </authorList>
    </citation>
    <scope>NUCLEOTIDE SEQUENCE [LARGE SCALE GENOMIC DNA]</scope>
    <source>
        <strain evidence="12">ML311-T8</strain>
    </source>
</reference>
<dbReference type="PANTHER" id="PTHR42713">
    <property type="entry name" value="HISTIDINE KINASE-RELATED"/>
    <property type="match status" value="1"/>
</dbReference>
<evidence type="ECO:0000313" key="12">
    <source>
        <dbReference type="Proteomes" id="UP000426246"/>
    </source>
</evidence>
<dbReference type="InterPro" id="IPR011006">
    <property type="entry name" value="CheY-like_superfamily"/>
</dbReference>
<name>A0A6B8RHV9_9BACL</name>
<feature type="domain" description="HTH araC/xylS-type" evidence="9">
    <location>
        <begin position="298"/>
        <end position="396"/>
    </location>
</feature>
<dbReference type="EMBL" id="CP034235">
    <property type="protein sequence ID" value="QGQ95123.1"/>
    <property type="molecule type" value="Genomic_DNA"/>
</dbReference>
<organism evidence="11 12">
    <name type="scientific">Paenibacillus psychroresistens</name>
    <dbReference type="NCBI Taxonomy" id="1778678"/>
    <lineage>
        <taxon>Bacteria</taxon>
        <taxon>Bacillati</taxon>
        <taxon>Bacillota</taxon>
        <taxon>Bacilli</taxon>
        <taxon>Bacillales</taxon>
        <taxon>Paenibacillaceae</taxon>
        <taxon>Paenibacillus</taxon>
    </lineage>
</organism>
<dbReference type="Proteomes" id="UP000426246">
    <property type="component" value="Chromosome"/>
</dbReference>
<dbReference type="OrthoDB" id="159632at2"/>
<evidence type="ECO:0000256" key="6">
    <source>
        <dbReference type="ARBA" id="ARBA00023125"/>
    </source>
</evidence>
<keyword evidence="3 8" id="KW-0597">Phosphoprotein</keyword>
<evidence type="ECO:0000259" key="9">
    <source>
        <dbReference type="PROSITE" id="PS01124"/>
    </source>
</evidence>
<dbReference type="Pfam" id="PF00072">
    <property type="entry name" value="Response_reg"/>
    <property type="match status" value="1"/>
</dbReference>
<evidence type="ECO:0000259" key="10">
    <source>
        <dbReference type="PROSITE" id="PS50110"/>
    </source>
</evidence>
<dbReference type="RefSeq" id="WP_155700138.1">
    <property type="nucleotide sequence ID" value="NZ_CP034235.1"/>
</dbReference>
<dbReference type="GO" id="GO:0043565">
    <property type="term" value="F:sequence-specific DNA binding"/>
    <property type="evidence" value="ECO:0007669"/>
    <property type="project" value="InterPro"/>
</dbReference>
<keyword evidence="2" id="KW-0963">Cytoplasm</keyword>
<dbReference type="InterPro" id="IPR051552">
    <property type="entry name" value="HptR"/>
</dbReference>
<feature type="modified residue" description="4-aspartylphosphate" evidence="8">
    <location>
        <position position="55"/>
    </location>
</feature>
<gene>
    <name evidence="11" type="ORF">EHS13_09605</name>
</gene>
<dbReference type="SMART" id="SM00448">
    <property type="entry name" value="REC"/>
    <property type="match status" value="1"/>
</dbReference>
<keyword evidence="4" id="KW-0902">Two-component regulatory system</keyword>
<keyword evidence="7" id="KW-0804">Transcription</keyword>
<dbReference type="InterPro" id="IPR018060">
    <property type="entry name" value="HTH_AraC"/>
</dbReference>
<dbReference type="KEGG" id="ppsc:EHS13_09605"/>
<dbReference type="Pfam" id="PF12833">
    <property type="entry name" value="HTH_18"/>
    <property type="match status" value="1"/>
</dbReference>
<evidence type="ECO:0000256" key="8">
    <source>
        <dbReference type="PROSITE-ProRule" id="PRU00169"/>
    </source>
</evidence>
<evidence type="ECO:0000256" key="3">
    <source>
        <dbReference type="ARBA" id="ARBA00022553"/>
    </source>
</evidence>
<dbReference type="AlphaFoldDB" id="A0A6B8RHV9"/>
<evidence type="ECO:0000256" key="4">
    <source>
        <dbReference type="ARBA" id="ARBA00023012"/>
    </source>
</evidence>
<dbReference type="InterPro" id="IPR001789">
    <property type="entry name" value="Sig_transdc_resp-reg_receiver"/>
</dbReference>
<evidence type="ECO:0000256" key="1">
    <source>
        <dbReference type="ARBA" id="ARBA00004496"/>
    </source>
</evidence>
<keyword evidence="12" id="KW-1185">Reference proteome</keyword>
<dbReference type="GO" id="GO:0000160">
    <property type="term" value="P:phosphorelay signal transduction system"/>
    <property type="evidence" value="ECO:0007669"/>
    <property type="project" value="UniProtKB-KW"/>
</dbReference>
<protein>
    <submittedName>
        <fullName evidence="11">Response regulator</fullName>
    </submittedName>
</protein>
<comment type="subcellular location">
    <subcellularLocation>
        <location evidence="1">Cytoplasm</location>
    </subcellularLocation>
</comment>
<dbReference type="PROSITE" id="PS01124">
    <property type="entry name" value="HTH_ARAC_FAMILY_2"/>
    <property type="match status" value="1"/>
</dbReference>
<dbReference type="SMART" id="SM00342">
    <property type="entry name" value="HTH_ARAC"/>
    <property type="match status" value="1"/>
</dbReference>
<dbReference type="GO" id="GO:0005737">
    <property type="term" value="C:cytoplasm"/>
    <property type="evidence" value="ECO:0007669"/>
    <property type="project" value="UniProtKB-SubCell"/>
</dbReference>
<dbReference type="SUPFAM" id="SSF52172">
    <property type="entry name" value="CheY-like"/>
    <property type="match status" value="1"/>
</dbReference>
<dbReference type="PROSITE" id="PS50110">
    <property type="entry name" value="RESPONSE_REGULATORY"/>
    <property type="match status" value="1"/>
</dbReference>
<feature type="domain" description="Response regulatory" evidence="10">
    <location>
        <begin position="3"/>
        <end position="120"/>
    </location>
</feature>
<dbReference type="PANTHER" id="PTHR42713:SF3">
    <property type="entry name" value="TRANSCRIPTIONAL REGULATORY PROTEIN HPTR"/>
    <property type="match status" value="1"/>
</dbReference>
<keyword evidence="6" id="KW-0238">DNA-binding</keyword>
<dbReference type="InterPro" id="IPR009057">
    <property type="entry name" value="Homeodomain-like_sf"/>
</dbReference>
<proteinExistence type="predicted"/>
<dbReference type="GO" id="GO:0003700">
    <property type="term" value="F:DNA-binding transcription factor activity"/>
    <property type="evidence" value="ECO:0007669"/>
    <property type="project" value="InterPro"/>
</dbReference>
<evidence type="ECO:0000313" key="11">
    <source>
        <dbReference type="EMBL" id="QGQ95123.1"/>
    </source>
</evidence>
<dbReference type="SUPFAM" id="SSF46689">
    <property type="entry name" value="Homeodomain-like"/>
    <property type="match status" value="2"/>
</dbReference>
<dbReference type="CDD" id="cd17536">
    <property type="entry name" value="REC_YesN-like"/>
    <property type="match status" value="1"/>
</dbReference>
<dbReference type="Gene3D" id="1.10.10.60">
    <property type="entry name" value="Homeodomain-like"/>
    <property type="match status" value="2"/>
</dbReference>
<dbReference type="Gene3D" id="3.40.50.2300">
    <property type="match status" value="1"/>
</dbReference>